<dbReference type="CDD" id="cd09601">
    <property type="entry name" value="M1_APN-Q_like"/>
    <property type="match status" value="1"/>
</dbReference>
<feature type="domain" description="Peptidase M1 membrane alanine aminopeptidase" evidence="16">
    <location>
        <begin position="281"/>
        <end position="493"/>
    </location>
</feature>
<feature type="binding site" evidence="12">
    <location>
        <position position="361"/>
    </location>
    <ligand>
        <name>Zn(2+)</name>
        <dbReference type="ChEBI" id="CHEBI:29105"/>
        <note>catalytic</note>
    </ligand>
</feature>
<evidence type="ECO:0000256" key="8">
    <source>
        <dbReference type="ARBA" id="ARBA00022833"/>
    </source>
</evidence>
<evidence type="ECO:0000313" key="19">
    <source>
        <dbReference type="EMBL" id="GBP46442.1"/>
    </source>
</evidence>
<dbReference type="EC" id="3.4.11.-" evidence="14"/>
<protein>
    <recommendedName>
        <fullName evidence="14">Aminopeptidase</fullName>
        <ecNumber evidence="14">3.4.11.-</ecNumber>
    </recommendedName>
</protein>
<keyword evidence="10" id="KW-0449">Lipoprotein</keyword>
<keyword evidence="8 12" id="KW-0862">Zinc</keyword>
<reference evidence="19 20" key="1">
    <citation type="journal article" date="2019" name="Commun. Biol.">
        <title>The bagworm genome reveals a unique fibroin gene that provides high tensile strength.</title>
        <authorList>
            <person name="Kono N."/>
            <person name="Nakamura H."/>
            <person name="Ohtoshi R."/>
            <person name="Tomita M."/>
            <person name="Numata K."/>
            <person name="Arakawa K."/>
        </authorList>
    </citation>
    <scope>NUCLEOTIDE SEQUENCE [LARGE SCALE GENOMIC DNA]</scope>
</reference>
<comment type="cofactor">
    <cofactor evidence="12 14">
        <name>Zn(2+)</name>
        <dbReference type="ChEBI" id="CHEBI:29105"/>
    </cofactor>
    <text evidence="12 14">Binds 1 zinc ion per subunit.</text>
</comment>
<dbReference type="GO" id="GO:0008270">
    <property type="term" value="F:zinc ion binding"/>
    <property type="evidence" value="ECO:0007669"/>
    <property type="project" value="UniProtKB-UniRule"/>
</dbReference>
<dbReference type="GO" id="GO:0006508">
    <property type="term" value="P:proteolysis"/>
    <property type="evidence" value="ECO:0007669"/>
    <property type="project" value="UniProtKB-KW"/>
</dbReference>
<feature type="chain" id="PRO_5020035193" description="Aminopeptidase" evidence="15">
    <location>
        <begin position="20"/>
        <end position="993"/>
    </location>
</feature>
<feature type="signal peptide" evidence="15">
    <location>
        <begin position="1"/>
        <end position="19"/>
    </location>
</feature>
<accession>A0A4C1W7C3</accession>
<dbReference type="PANTHER" id="PTHR11533">
    <property type="entry name" value="PROTEASE M1 ZINC METALLOPROTEASE"/>
    <property type="match status" value="1"/>
</dbReference>
<feature type="binding site" evidence="12">
    <location>
        <position position="357"/>
    </location>
    <ligand>
        <name>Zn(2+)</name>
        <dbReference type="ChEBI" id="CHEBI:29105"/>
        <note>catalytic</note>
    </ligand>
</feature>
<evidence type="ECO:0000259" key="18">
    <source>
        <dbReference type="Pfam" id="PF17900"/>
    </source>
</evidence>
<keyword evidence="4" id="KW-0336">GPI-anchor</keyword>
<dbReference type="InterPro" id="IPR001930">
    <property type="entry name" value="Peptidase_M1"/>
</dbReference>
<feature type="active site" description="Proton acceptor" evidence="11">
    <location>
        <position position="358"/>
    </location>
</feature>
<dbReference type="GO" id="GO:0005615">
    <property type="term" value="C:extracellular space"/>
    <property type="evidence" value="ECO:0007669"/>
    <property type="project" value="TreeGrafter"/>
</dbReference>
<evidence type="ECO:0000256" key="13">
    <source>
        <dbReference type="PIRSR" id="PIRSR634016-4"/>
    </source>
</evidence>
<evidence type="ECO:0000256" key="7">
    <source>
        <dbReference type="ARBA" id="ARBA00022801"/>
    </source>
</evidence>
<dbReference type="PRINTS" id="PR00756">
    <property type="entry name" value="ALADIPTASE"/>
</dbReference>
<dbReference type="STRING" id="151549.A0A4C1W7C3"/>
<evidence type="ECO:0000256" key="15">
    <source>
        <dbReference type="SAM" id="SignalP"/>
    </source>
</evidence>
<dbReference type="GO" id="GO:0042277">
    <property type="term" value="F:peptide binding"/>
    <property type="evidence" value="ECO:0007669"/>
    <property type="project" value="TreeGrafter"/>
</dbReference>
<dbReference type="FunFam" id="1.10.390.10:FF:000013">
    <property type="entry name" value="Aminopeptidase N"/>
    <property type="match status" value="1"/>
</dbReference>
<evidence type="ECO:0000256" key="3">
    <source>
        <dbReference type="ARBA" id="ARBA00022438"/>
    </source>
</evidence>
<dbReference type="InterPro" id="IPR050344">
    <property type="entry name" value="Peptidase_M1_aminopeptidases"/>
</dbReference>
<feature type="domain" description="ERAP1-like C-terminal" evidence="17">
    <location>
        <begin position="601"/>
        <end position="900"/>
    </location>
</feature>
<evidence type="ECO:0000313" key="20">
    <source>
        <dbReference type="Proteomes" id="UP000299102"/>
    </source>
</evidence>
<dbReference type="FunFam" id="2.60.40.1730:FF:000013">
    <property type="entry name" value="Aminopeptidase"/>
    <property type="match status" value="1"/>
</dbReference>
<dbReference type="Pfam" id="PF17900">
    <property type="entry name" value="Peptidase_M1_N"/>
    <property type="match status" value="1"/>
</dbReference>
<dbReference type="InterPro" id="IPR014782">
    <property type="entry name" value="Peptidase_M1_dom"/>
</dbReference>
<evidence type="ECO:0000256" key="4">
    <source>
        <dbReference type="ARBA" id="ARBA00022622"/>
    </source>
</evidence>
<dbReference type="AlphaFoldDB" id="A0A4C1W7C3"/>
<evidence type="ECO:0000256" key="14">
    <source>
        <dbReference type="RuleBase" id="RU364040"/>
    </source>
</evidence>
<evidence type="ECO:0000256" key="2">
    <source>
        <dbReference type="ARBA" id="ARBA00010136"/>
    </source>
</evidence>
<dbReference type="Pfam" id="PF01433">
    <property type="entry name" value="Peptidase_M1"/>
    <property type="match status" value="1"/>
</dbReference>
<evidence type="ECO:0000256" key="12">
    <source>
        <dbReference type="PIRSR" id="PIRSR634016-3"/>
    </source>
</evidence>
<evidence type="ECO:0000256" key="10">
    <source>
        <dbReference type="ARBA" id="ARBA00023288"/>
    </source>
</evidence>
<dbReference type="GO" id="GO:0070006">
    <property type="term" value="F:metalloaminopeptidase activity"/>
    <property type="evidence" value="ECO:0007669"/>
    <property type="project" value="TreeGrafter"/>
</dbReference>
<dbReference type="GO" id="GO:0098552">
    <property type="term" value="C:side of membrane"/>
    <property type="evidence" value="ECO:0007669"/>
    <property type="project" value="UniProtKB-KW"/>
</dbReference>
<comment type="caution">
    <text evidence="19">The sequence shown here is derived from an EMBL/GenBank/DDBJ whole genome shotgun (WGS) entry which is preliminary data.</text>
</comment>
<keyword evidence="9 14" id="KW-0482">Metalloprotease</keyword>
<dbReference type="Pfam" id="PF11838">
    <property type="entry name" value="ERAP1_C"/>
    <property type="match status" value="1"/>
</dbReference>
<keyword evidence="3 14" id="KW-0031">Aminopeptidase</keyword>
<keyword evidence="20" id="KW-1185">Reference proteome</keyword>
<evidence type="ECO:0000256" key="1">
    <source>
        <dbReference type="ARBA" id="ARBA00004609"/>
    </source>
</evidence>
<dbReference type="GO" id="GO:0043171">
    <property type="term" value="P:peptide catabolic process"/>
    <property type="evidence" value="ECO:0007669"/>
    <property type="project" value="TreeGrafter"/>
</dbReference>
<keyword evidence="6 12" id="KW-0479">Metal-binding</keyword>
<evidence type="ECO:0000259" key="16">
    <source>
        <dbReference type="Pfam" id="PF01433"/>
    </source>
</evidence>
<dbReference type="SUPFAM" id="SSF55486">
    <property type="entry name" value="Metalloproteases ('zincins'), catalytic domain"/>
    <property type="match status" value="1"/>
</dbReference>
<proteinExistence type="inferred from homology"/>
<name>A0A4C1W7C3_EUMVA</name>
<keyword evidence="5 14" id="KW-0645">Protease</keyword>
<dbReference type="OrthoDB" id="10031169at2759"/>
<dbReference type="Gene3D" id="2.60.40.1730">
    <property type="entry name" value="tricorn interacting facor f3 domain"/>
    <property type="match status" value="1"/>
</dbReference>
<keyword evidence="7 14" id="KW-0378">Hydrolase</keyword>
<keyword evidence="15" id="KW-0732">Signal</keyword>
<dbReference type="Gene3D" id="1.10.390.10">
    <property type="entry name" value="Neutral Protease Domain 2"/>
    <property type="match status" value="1"/>
</dbReference>
<dbReference type="GO" id="GO:0005886">
    <property type="term" value="C:plasma membrane"/>
    <property type="evidence" value="ECO:0007669"/>
    <property type="project" value="UniProtKB-SubCell"/>
</dbReference>
<feature type="binding site" evidence="12">
    <location>
        <position position="380"/>
    </location>
    <ligand>
        <name>Zn(2+)</name>
        <dbReference type="ChEBI" id="CHEBI:29105"/>
        <note>catalytic</note>
    </ligand>
</feature>
<evidence type="ECO:0000256" key="5">
    <source>
        <dbReference type="ARBA" id="ARBA00022670"/>
    </source>
</evidence>
<keyword evidence="4" id="KW-0472">Membrane</keyword>
<dbReference type="Gene3D" id="2.60.40.1910">
    <property type="match status" value="1"/>
</dbReference>
<dbReference type="InterPro" id="IPR045357">
    <property type="entry name" value="Aminopeptidase_N-like_N"/>
</dbReference>
<dbReference type="Gene3D" id="1.25.50.20">
    <property type="match status" value="1"/>
</dbReference>
<dbReference type="InterPro" id="IPR042097">
    <property type="entry name" value="Aminopeptidase_N-like_N_sf"/>
</dbReference>
<dbReference type="GO" id="GO:0005737">
    <property type="term" value="C:cytoplasm"/>
    <property type="evidence" value="ECO:0007669"/>
    <property type="project" value="TreeGrafter"/>
</dbReference>
<keyword evidence="4" id="KW-0325">Glycoprotein</keyword>
<evidence type="ECO:0000259" key="17">
    <source>
        <dbReference type="Pfam" id="PF11838"/>
    </source>
</evidence>
<dbReference type="Proteomes" id="UP000299102">
    <property type="component" value="Unassembled WGS sequence"/>
</dbReference>
<dbReference type="SUPFAM" id="SSF63737">
    <property type="entry name" value="Leukotriene A4 hydrolase N-terminal domain"/>
    <property type="match status" value="1"/>
</dbReference>
<dbReference type="InterPro" id="IPR027268">
    <property type="entry name" value="Peptidase_M4/M1_CTD_sf"/>
</dbReference>
<feature type="site" description="Transition state stabilizer" evidence="13">
    <location>
        <position position="444"/>
    </location>
</feature>
<dbReference type="InterPro" id="IPR024571">
    <property type="entry name" value="ERAP1-like_C_dom"/>
</dbReference>
<evidence type="ECO:0000256" key="6">
    <source>
        <dbReference type="ARBA" id="ARBA00022723"/>
    </source>
</evidence>
<evidence type="ECO:0000256" key="9">
    <source>
        <dbReference type="ARBA" id="ARBA00023049"/>
    </source>
</evidence>
<sequence>MARWIHLVLFWAFIQNAHLFSPIEVPDEEWAAFNSMLRDPAYRLATTTRPTHYVVRLTPYFEVTDGSREPFTFDGEVSITIRAQENNVDEIVMHCNDMVINSDYSVVASGTTASIATAGQALACDPQYSFLRIRTNSVLQQNVDYVVRLTFTGRLQTNMRGFYRSWYHDSTGRRWMATTQFQPGHARQAFPCYDEPGFKATFDITIEREASFSPTISNMPLINTQTLTNGRVAETFDRTPRTSTYLLAFIVSHYEIVSRTTNATRPFYIYARDNAGDTGDWSLEIGELLLEAMEDLTQIPYYEMAYNMDMKQAAIPDFSAGAMENWGLLTYREALILYDYQNSNHFYKQRVANIVSHEITHMWFGNLVTCAWWDVLWLNEGFARYYQYYLTDYVRPDLGFDTRFIVEQVHSALFSDSLDSAHPLTDPTVNDPTSVSAHFSTITYARGAAVLRMTEHLLSRDTFVKGLRIYLKEREYDVAEPEHLFAALDAAAREDGALAGYGQVTVADYMAGWSEKAGHPLLTVVVDQSTGRMVVTQFDMLSDYVKARWERNVGISTIPSLWIIPVTWTRGGAPDFTTTKPPTMLTEQVSVLQRGTTGHEWVIFNVQQTGFYRVNYDDTNWGLITLALRGTDRTTIHGHNRGQIVDDVFALARAGVMTYTRALNILSFLRFENEYAPWIAAISGFNFLRRRLAHDANSLSQLEELIIDSSEAVTARLGFEEPANGTYMDDLLRMYLLEFLCNVGDERCVTAGRTQFQRLRNGEFIPANMRPWVYCVGLREGDATDFDYLWNRYTQEDLAGEKMVILSALGCTRIADRLHFYLNQIIADNDNIRPQDYNSAFSAATTGNEENTMIVLDWFRTNVASAVNAIGSVSTPLSYIAARLLTEEQIIDFVQFLDANQAILGGAYQANINNANTARENLNWSNARTTEMVQYFENGYQEIVLEEETTPAVTTNTPAVTTTTESPTTPDSASVVQLGVVALLVCLTINLTL</sequence>
<dbReference type="InterPro" id="IPR034016">
    <property type="entry name" value="M1_APN-typ"/>
</dbReference>
<dbReference type="EMBL" id="BGZK01000483">
    <property type="protein sequence ID" value="GBP46442.1"/>
    <property type="molecule type" value="Genomic_DNA"/>
</dbReference>
<comment type="subcellular location">
    <subcellularLocation>
        <location evidence="1">Cell membrane</location>
        <topology evidence="1">Lipid-anchor</topology>
        <topology evidence="1">GPI-anchor</topology>
    </subcellularLocation>
</comment>
<comment type="similarity">
    <text evidence="2 14">Belongs to the peptidase M1 family.</text>
</comment>
<gene>
    <name evidence="19" type="ORF">EVAR_95142_1</name>
</gene>
<organism evidence="19 20">
    <name type="scientific">Eumeta variegata</name>
    <name type="common">Bagworm moth</name>
    <name type="synonym">Eumeta japonica</name>
    <dbReference type="NCBI Taxonomy" id="151549"/>
    <lineage>
        <taxon>Eukaryota</taxon>
        <taxon>Metazoa</taxon>
        <taxon>Ecdysozoa</taxon>
        <taxon>Arthropoda</taxon>
        <taxon>Hexapoda</taxon>
        <taxon>Insecta</taxon>
        <taxon>Pterygota</taxon>
        <taxon>Neoptera</taxon>
        <taxon>Endopterygota</taxon>
        <taxon>Lepidoptera</taxon>
        <taxon>Glossata</taxon>
        <taxon>Ditrysia</taxon>
        <taxon>Tineoidea</taxon>
        <taxon>Psychidae</taxon>
        <taxon>Oiketicinae</taxon>
        <taxon>Eumeta</taxon>
    </lineage>
</organism>
<evidence type="ECO:0000256" key="11">
    <source>
        <dbReference type="PIRSR" id="PIRSR634016-1"/>
    </source>
</evidence>
<dbReference type="PANTHER" id="PTHR11533:SF301">
    <property type="entry name" value="AMINOPEPTIDASE"/>
    <property type="match status" value="1"/>
</dbReference>
<feature type="domain" description="Aminopeptidase N-like N-terminal" evidence="18">
    <location>
        <begin position="50"/>
        <end position="246"/>
    </location>
</feature>